<dbReference type="SUPFAM" id="SSF54001">
    <property type="entry name" value="Cysteine proteinases"/>
    <property type="match status" value="1"/>
</dbReference>
<feature type="domain" description="Peptidase C39-like" evidence="1">
    <location>
        <begin position="194"/>
        <end position="341"/>
    </location>
</feature>
<sequence length="881" mass="98629">MKRIFVIGIIFTLGLALDILPQEQVRGIADKIVRARFGTDYHPDAVLTYYGDDELPNAFTFVYKDANENPVTIVLGARFTCSPVFEISQRMPNYYNNLKKAGERIAKSYGENLEFKRIYYFGPLEEYFSFEGANKSLLVNAYSLKIFDKSEFFLKIKPQRNEQIEDCLRLKWERYLNAQTIFSRDTVIGYIDSVPFIDWVYGCSPTAASMILWYWDSRGYGRLVDYFFTHWDNPEGEWNDCANVNRELALAMYTDTMSGGTYISNIGPGIVYVCNTINGYSFSQQTSTQGTPANQFQFSWIKQEIDAGRPVHWNVFHYQGDPTFNHSVTGVGYAYGSSLPDTFVIVHETWTISEPWWPLWTYANGYQSYDYVIKVIPGGPNPNNCLLNYPKSNVIMFKGLKYYLRWASQGTDIDHMKIWYSIGRNGMSYDSSYWFLISSYAPNTGRYLWTVPNQDSAFRINIAGLDLFLYRLAADGSFYPVITDTVEHSSGVNLESHYDTDGGCVDVVPVGQYLYCADYGNGIVVIDASDSSILDLVGEVKNIGTIRGLYYANNYLYAVDFTGDSLRIFSLTNPQMPVEVGKTGITAHPTGIFVSGGYAYLSCGTNGMIIVNCTNPGAPQQVGVYDSPGQVYDVVVSDTIAYLADGSGGLKIVSVANPSSPYLINSYDPPLGTTQGVEKHNDYLYLADGSIGVRILHLTNPATVESVSVYNTPGVAKNVRYYNNHLFVADGTQGVRIISISTPANPVEVGYLRSKATATRLAVTGSKVYLADDSDGLYLIMHNLFGIEERVDTRVKDFNLNCPSIVNVKNGLSIKLHIPVPSYISAKIYDAGGRFVDLVYQGRLDSGVNLIRYKKNLGSGVYFLSVDNRNERLIKKFLMIK</sequence>
<evidence type="ECO:0000313" key="2">
    <source>
        <dbReference type="EMBL" id="HGV97268.1"/>
    </source>
</evidence>
<dbReference type="EMBL" id="DTGZ01000054">
    <property type="protein sequence ID" value="HGV97268.1"/>
    <property type="molecule type" value="Genomic_DNA"/>
</dbReference>
<proteinExistence type="predicted"/>
<dbReference type="Pfam" id="PF08309">
    <property type="entry name" value="LVIVD"/>
    <property type="match status" value="4"/>
</dbReference>
<organism evidence="2">
    <name type="scientific">candidate division WOR-3 bacterium</name>
    <dbReference type="NCBI Taxonomy" id="2052148"/>
    <lineage>
        <taxon>Bacteria</taxon>
        <taxon>Bacteria division WOR-3</taxon>
    </lineage>
</organism>
<dbReference type="InterPro" id="IPR013211">
    <property type="entry name" value="LVIVD"/>
</dbReference>
<gene>
    <name evidence="2" type="ORF">ENV60_03100</name>
</gene>
<dbReference type="InterPro" id="IPR038765">
    <property type="entry name" value="Papain-like_cys_pep_sf"/>
</dbReference>
<comment type="caution">
    <text evidence="2">The sequence shown here is derived from an EMBL/GenBank/DDBJ whole genome shotgun (WGS) entry which is preliminary data.</text>
</comment>
<evidence type="ECO:0000259" key="1">
    <source>
        <dbReference type="Pfam" id="PF13529"/>
    </source>
</evidence>
<dbReference type="SUPFAM" id="SSF50969">
    <property type="entry name" value="YVTN repeat-like/Quinoprotein amine dehydrogenase"/>
    <property type="match status" value="2"/>
</dbReference>
<protein>
    <recommendedName>
        <fullName evidence="1">Peptidase C39-like domain-containing protein</fullName>
    </recommendedName>
</protein>
<name>A0A7C4TB26_UNCW3</name>
<dbReference type="InterPro" id="IPR011044">
    <property type="entry name" value="Quino_amine_DH_bsu"/>
</dbReference>
<accession>A0A7C4TB26</accession>
<dbReference type="AlphaFoldDB" id="A0A7C4TB26"/>
<reference evidence="2" key="1">
    <citation type="journal article" date="2020" name="mSystems">
        <title>Genome- and Community-Level Interaction Insights into Carbon Utilization and Element Cycling Functions of Hydrothermarchaeota in Hydrothermal Sediment.</title>
        <authorList>
            <person name="Zhou Z."/>
            <person name="Liu Y."/>
            <person name="Xu W."/>
            <person name="Pan J."/>
            <person name="Luo Z.H."/>
            <person name="Li M."/>
        </authorList>
    </citation>
    <scope>NUCLEOTIDE SEQUENCE [LARGE SCALE GENOMIC DNA]</scope>
    <source>
        <strain evidence="2">SpSt-774</strain>
    </source>
</reference>
<dbReference type="InterPro" id="IPR039564">
    <property type="entry name" value="Peptidase_C39-like"/>
</dbReference>
<dbReference type="Pfam" id="PF13529">
    <property type="entry name" value="Peptidase_C39_2"/>
    <property type="match status" value="1"/>
</dbReference>